<gene>
    <name evidence="1" type="ORF">KC207_00210</name>
</gene>
<name>A0A941D877_9MICO</name>
<reference evidence="1" key="1">
    <citation type="submission" date="2021-04" db="EMBL/GenBank/DDBJ databases">
        <title>Phycicoccus avicenniae sp. nov., a novel endophytic actinomycetes isolated from branch of Avicennia mariana.</title>
        <authorList>
            <person name="Tuo L."/>
        </authorList>
    </citation>
    <scope>NUCLEOTIDE SEQUENCE</scope>
    <source>
        <strain evidence="1">BSK3Z-2</strain>
    </source>
</reference>
<organism evidence="1 2">
    <name type="scientific">Phycicoccus avicenniae</name>
    <dbReference type="NCBI Taxonomy" id="2828860"/>
    <lineage>
        <taxon>Bacteria</taxon>
        <taxon>Bacillati</taxon>
        <taxon>Actinomycetota</taxon>
        <taxon>Actinomycetes</taxon>
        <taxon>Micrococcales</taxon>
        <taxon>Intrasporangiaceae</taxon>
        <taxon>Phycicoccus</taxon>
    </lineage>
</organism>
<evidence type="ECO:0000313" key="2">
    <source>
        <dbReference type="Proteomes" id="UP000677016"/>
    </source>
</evidence>
<keyword evidence="2" id="KW-1185">Reference proteome</keyword>
<dbReference type="RefSeq" id="WP_211600818.1">
    <property type="nucleotide sequence ID" value="NZ_JAGSNF010000001.1"/>
</dbReference>
<accession>A0A941D877</accession>
<protein>
    <submittedName>
        <fullName evidence="1">Uncharacterized protein</fullName>
    </submittedName>
</protein>
<dbReference type="Gene3D" id="3.40.830.10">
    <property type="entry name" value="LigB-like"/>
    <property type="match status" value="1"/>
</dbReference>
<comment type="caution">
    <text evidence="1">The sequence shown here is derived from an EMBL/GenBank/DDBJ whole genome shotgun (WGS) entry which is preliminary data.</text>
</comment>
<dbReference type="Proteomes" id="UP000677016">
    <property type="component" value="Unassembled WGS sequence"/>
</dbReference>
<evidence type="ECO:0000313" key="1">
    <source>
        <dbReference type="EMBL" id="MBR7741717.1"/>
    </source>
</evidence>
<dbReference type="AlphaFoldDB" id="A0A941D877"/>
<proteinExistence type="predicted"/>
<dbReference type="EMBL" id="JAGSNF010000001">
    <property type="protein sequence ID" value="MBR7741717.1"/>
    <property type="molecule type" value="Genomic_DNA"/>
</dbReference>
<sequence>MTGSLVVVPSAPLLLPEYTGRLDAGADLRRSAVEAVAAATDADGTDAVLLVVATDREPRTTRSPLGERVGRHLADLAGVSVAGVVTVAWDASVDDCRELGREEAAGPSPTLVVVADGSARRSEKAPGHLDDRAAGFDDALVAALRDADLEAVLRLDPGLAADLLAHGRAPLQVGAATLVAREGEVTCAGVAVDDAFGVLHVVARLALA</sequence>